<keyword evidence="3" id="KW-1185">Reference proteome</keyword>
<dbReference type="EMBL" id="QFFF01000001">
    <property type="protein sequence ID" value="PWG02734.1"/>
    <property type="molecule type" value="Genomic_DNA"/>
</dbReference>
<feature type="compositionally biased region" description="Basic and acidic residues" evidence="1">
    <location>
        <begin position="9"/>
        <end position="22"/>
    </location>
</feature>
<dbReference type="Proteomes" id="UP000245916">
    <property type="component" value="Unassembled WGS sequence"/>
</dbReference>
<accession>A0A2U2J351</accession>
<dbReference type="AlphaFoldDB" id="A0A2U2J351"/>
<feature type="region of interest" description="Disordered" evidence="1">
    <location>
        <begin position="1"/>
        <end position="22"/>
    </location>
</feature>
<evidence type="ECO:0000256" key="1">
    <source>
        <dbReference type="SAM" id="MobiDB-lite"/>
    </source>
</evidence>
<evidence type="ECO:0000313" key="3">
    <source>
        <dbReference type="Proteomes" id="UP000245916"/>
    </source>
</evidence>
<name>A0A2U2J351_9SPHN</name>
<comment type="caution">
    <text evidence="2">The sequence shown here is derived from an EMBL/GenBank/DDBJ whole genome shotgun (WGS) entry which is preliminary data.</text>
</comment>
<reference evidence="2 3" key="1">
    <citation type="submission" date="2018-05" db="EMBL/GenBank/DDBJ databases">
        <title>Genome of Sphingosinicella humi QZX222.</title>
        <authorList>
            <person name="Qiao Z."/>
            <person name="Wang G."/>
        </authorList>
    </citation>
    <scope>NUCLEOTIDE SEQUENCE [LARGE SCALE GENOMIC DNA]</scope>
    <source>
        <strain evidence="2 3">QZX222</strain>
    </source>
</reference>
<dbReference type="RefSeq" id="WP_109270874.1">
    <property type="nucleotide sequence ID" value="NZ_QFFF01000001.1"/>
</dbReference>
<evidence type="ECO:0000313" key="2">
    <source>
        <dbReference type="EMBL" id="PWG02734.1"/>
    </source>
</evidence>
<sequence length="64" mass="7063">MLTHRDRRATRPCDKIRPPLRGRPEKAASYVERLVRATSPARAALLAGDLLRAIPTIAGIEYGP</sequence>
<proteinExistence type="predicted"/>
<organism evidence="2 3">
    <name type="scientific">Allosphingosinicella humi</name>
    <dbReference type="NCBI Taxonomy" id="2068657"/>
    <lineage>
        <taxon>Bacteria</taxon>
        <taxon>Pseudomonadati</taxon>
        <taxon>Pseudomonadota</taxon>
        <taxon>Alphaproteobacteria</taxon>
        <taxon>Sphingomonadales</taxon>
        <taxon>Sphingomonadaceae</taxon>
        <taxon>Allosphingosinicella</taxon>
    </lineage>
</organism>
<gene>
    <name evidence="2" type="ORF">DF286_07555</name>
</gene>
<protein>
    <submittedName>
        <fullName evidence="2">Uncharacterized protein</fullName>
    </submittedName>
</protein>